<evidence type="ECO:0000313" key="1">
    <source>
        <dbReference type="EMBL" id="CAB4139308.1"/>
    </source>
</evidence>
<proteinExistence type="predicted"/>
<name>A0A6J5LXU7_9CAUD</name>
<protein>
    <submittedName>
        <fullName evidence="1">Uncharacterized protein</fullName>
    </submittedName>
</protein>
<dbReference type="EMBL" id="LR796354">
    <property type="protein sequence ID" value="CAB4139308.1"/>
    <property type="molecule type" value="Genomic_DNA"/>
</dbReference>
<reference evidence="1" key="1">
    <citation type="submission" date="2020-04" db="EMBL/GenBank/DDBJ databases">
        <authorList>
            <person name="Chiriac C."/>
            <person name="Salcher M."/>
            <person name="Ghai R."/>
            <person name="Kavagutti S V."/>
        </authorList>
    </citation>
    <scope>NUCLEOTIDE SEQUENCE</scope>
</reference>
<sequence>MQVIKEGWVLKHRSVLGEFMCTQNTTTPKMYVSEKSAISSANYHAEYSNDGVNVYKPMKAFIVVEGDSDAISF</sequence>
<accession>A0A6J5LXU7</accession>
<organism evidence="1">
    <name type="scientific">uncultured Caudovirales phage</name>
    <dbReference type="NCBI Taxonomy" id="2100421"/>
    <lineage>
        <taxon>Viruses</taxon>
        <taxon>Duplodnaviria</taxon>
        <taxon>Heunggongvirae</taxon>
        <taxon>Uroviricota</taxon>
        <taxon>Caudoviricetes</taxon>
        <taxon>Peduoviridae</taxon>
        <taxon>Maltschvirus</taxon>
        <taxon>Maltschvirus maltsch</taxon>
    </lineage>
</organism>
<gene>
    <name evidence="1" type="ORF">UFOVP337_32</name>
</gene>